<evidence type="ECO:0000256" key="2">
    <source>
        <dbReference type="ARBA" id="ARBA00007118"/>
    </source>
</evidence>
<dbReference type="Proteomes" id="UP000295124">
    <property type="component" value="Unassembled WGS sequence"/>
</dbReference>
<dbReference type="Gene3D" id="3.40.109.10">
    <property type="entry name" value="NADH Oxidase"/>
    <property type="match status" value="1"/>
</dbReference>
<evidence type="ECO:0000256" key="1">
    <source>
        <dbReference type="ARBA" id="ARBA00001917"/>
    </source>
</evidence>
<evidence type="ECO:0000256" key="4">
    <source>
        <dbReference type="ARBA" id="ARBA00022643"/>
    </source>
</evidence>
<comment type="caution">
    <text evidence="7">The sequence shown here is derived from an EMBL/GenBank/DDBJ whole genome shotgun (WGS) entry which is preliminary data.</text>
</comment>
<dbReference type="InterPro" id="IPR029479">
    <property type="entry name" value="Nitroreductase"/>
</dbReference>
<dbReference type="InterPro" id="IPR000415">
    <property type="entry name" value="Nitroreductase-like"/>
</dbReference>
<comment type="cofactor">
    <cofactor evidence="1">
        <name>FMN</name>
        <dbReference type="ChEBI" id="CHEBI:58210"/>
    </cofactor>
</comment>
<dbReference type="RefSeq" id="WP_132167251.1">
    <property type="nucleotide sequence ID" value="NZ_SMKX01000026.1"/>
</dbReference>
<proteinExistence type="inferred from homology"/>
<dbReference type="AlphaFoldDB" id="A0A4R4ZQE4"/>
<sequence>MEFAEVVRRRRMIRQFTDRELPAEVVDRILASALRAPSAGFAQGWGFLVLQDAADRERFWPFVPNQTAYTPAMQNAPLVVVPMAHKASYLARYAEPDKSWQDRAEAKWPAPYWHIDTGMAAMLILLSAVDEGLGAFFFWLMPKASEDRPDTEIPEHLQRFRNEFGVPDDYHPIGAIAIGYRAPDAAPQNPKLAERRRDASQVIHRGQWGTPMYGSA</sequence>
<dbReference type="PANTHER" id="PTHR43673">
    <property type="entry name" value="NAD(P)H NITROREDUCTASE YDGI-RELATED"/>
    <property type="match status" value="1"/>
</dbReference>
<dbReference type="GO" id="GO:0016491">
    <property type="term" value="F:oxidoreductase activity"/>
    <property type="evidence" value="ECO:0007669"/>
    <property type="project" value="UniProtKB-KW"/>
</dbReference>
<evidence type="ECO:0000259" key="6">
    <source>
        <dbReference type="Pfam" id="PF00881"/>
    </source>
</evidence>
<feature type="domain" description="Nitroreductase" evidence="6">
    <location>
        <begin position="7"/>
        <end position="180"/>
    </location>
</feature>
<keyword evidence="5" id="KW-0560">Oxidoreductase</keyword>
<comment type="similarity">
    <text evidence="2">Belongs to the nitroreductase family.</text>
</comment>
<organism evidence="7 8">
    <name type="scientific">Kribbella antibiotica</name>
    <dbReference type="NCBI Taxonomy" id="190195"/>
    <lineage>
        <taxon>Bacteria</taxon>
        <taxon>Bacillati</taxon>
        <taxon>Actinomycetota</taxon>
        <taxon>Actinomycetes</taxon>
        <taxon>Propionibacteriales</taxon>
        <taxon>Kribbellaceae</taxon>
        <taxon>Kribbella</taxon>
    </lineage>
</organism>
<protein>
    <submittedName>
        <fullName evidence="7">Nitroreductase family protein</fullName>
    </submittedName>
</protein>
<reference evidence="7 8" key="1">
    <citation type="submission" date="2019-03" db="EMBL/GenBank/DDBJ databases">
        <title>Draft genome sequences of novel Actinobacteria.</title>
        <authorList>
            <person name="Sahin N."/>
            <person name="Ay H."/>
            <person name="Saygin H."/>
        </authorList>
    </citation>
    <scope>NUCLEOTIDE SEQUENCE [LARGE SCALE GENOMIC DNA]</scope>
    <source>
        <strain evidence="7 8">JCM 13523</strain>
    </source>
</reference>
<keyword evidence="4" id="KW-0288">FMN</keyword>
<evidence type="ECO:0000256" key="5">
    <source>
        <dbReference type="ARBA" id="ARBA00023002"/>
    </source>
</evidence>
<evidence type="ECO:0000313" key="7">
    <source>
        <dbReference type="EMBL" id="TDD60264.1"/>
    </source>
</evidence>
<dbReference type="Pfam" id="PF00881">
    <property type="entry name" value="Nitroreductase"/>
    <property type="match status" value="1"/>
</dbReference>
<dbReference type="SUPFAM" id="SSF55469">
    <property type="entry name" value="FMN-dependent nitroreductase-like"/>
    <property type="match status" value="1"/>
</dbReference>
<evidence type="ECO:0000256" key="3">
    <source>
        <dbReference type="ARBA" id="ARBA00022630"/>
    </source>
</evidence>
<evidence type="ECO:0000313" key="8">
    <source>
        <dbReference type="Proteomes" id="UP000295124"/>
    </source>
</evidence>
<keyword evidence="3" id="KW-0285">Flavoprotein</keyword>
<dbReference type="PANTHER" id="PTHR43673:SF2">
    <property type="entry name" value="NITROREDUCTASE"/>
    <property type="match status" value="1"/>
</dbReference>
<gene>
    <name evidence="7" type="ORF">E1263_11620</name>
</gene>
<dbReference type="EMBL" id="SMKX01000026">
    <property type="protein sequence ID" value="TDD60264.1"/>
    <property type="molecule type" value="Genomic_DNA"/>
</dbReference>
<dbReference type="OrthoDB" id="3358989at2"/>
<accession>A0A4R4ZQE4</accession>
<name>A0A4R4ZQE4_9ACTN</name>
<keyword evidence="8" id="KW-1185">Reference proteome</keyword>